<reference evidence="2" key="2">
    <citation type="submission" date="2015-01" db="EMBL/GenBank/DDBJ databases">
        <title>Evolutionary Origins and Diversification of the Mycorrhizal Mutualists.</title>
        <authorList>
            <consortium name="DOE Joint Genome Institute"/>
            <consortium name="Mycorrhizal Genomics Consortium"/>
            <person name="Kohler A."/>
            <person name="Kuo A."/>
            <person name="Nagy L.G."/>
            <person name="Floudas D."/>
            <person name="Copeland A."/>
            <person name="Barry K.W."/>
            <person name="Cichocki N."/>
            <person name="Veneault-Fourrey C."/>
            <person name="LaButti K."/>
            <person name="Lindquist E.A."/>
            <person name="Lipzen A."/>
            <person name="Lundell T."/>
            <person name="Morin E."/>
            <person name="Murat C."/>
            <person name="Riley R."/>
            <person name="Ohm R."/>
            <person name="Sun H."/>
            <person name="Tunlid A."/>
            <person name="Henrissat B."/>
            <person name="Grigoriev I.V."/>
            <person name="Hibbett D.S."/>
            <person name="Martin F."/>
        </authorList>
    </citation>
    <scope>NUCLEOTIDE SEQUENCE [LARGE SCALE GENOMIC DNA]</scope>
    <source>
        <strain evidence="2">Foug A</strain>
    </source>
</reference>
<accession>A0A0C3ASK3</accession>
<protein>
    <submittedName>
        <fullName evidence="1">Uncharacterized protein</fullName>
    </submittedName>
</protein>
<proteinExistence type="predicted"/>
<dbReference type="AlphaFoldDB" id="A0A0C3ASK3"/>
<keyword evidence="2" id="KW-1185">Reference proteome</keyword>
<evidence type="ECO:0000313" key="1">
    <source>
        <dbReference type="EMBL" id="KIM67922.1"/>
    </source>
</evidence>
<evidence type="ECO:0000313" key="2">
    <source>
        <dbReference type="Proteomes" id="UP000053989"/>
    </source>
</evidence>
<dbReference type="Proteomes" id="UP000053989">
    <property type="component" value="Unassembled WGS sequence"/>
</dbReference>
<sequence>MTDRPGNKIAIFSQLIVPRKNGMIRVAWRSQLKYWCDRTYFLSRGAISRRVVGRDFVYHIPWGVFDKKHTQWALAISGET</sequence>
<reference evidence="1 2" key="1">
    <citation type="submission" date="2014-04" db="EMBL/GenBank/DDBJ databases">
        <authorList>
            <consortium name="DOE Joint Genome Institute"/>
            <person name="Kuo A."/>
            <person name="Kohler A."/>
            <person name="Nagy L.G."/>
            <person name="Floudas D."/>
            <person name="Copeland A."/>
            <person name="Barry K.W."/>
            <person name="Cichocki N."/>
            <person name="Veneault-Fourrey C."/>
            <person name="LaButti K."/>
            <person name="Lindquist E.A."/>
            <person name="Lipzen A."/>
            <person name="Lundell T."/>
            <person name="Morin E."/>
            <person name="Murat C."/>
            <person name="Sun H."/>
            <person name="Tunlid A."/>
            <person name="Henrissat B."/>
            <person name="Grigoriev I.V."/>
            <person name="Hibbett D.S."/>
            <person name="Martin F."/>
            <person name="Nordberg H.P."/>
            <person name="Cantor M.N."/>
            <person name="Hua S.X."/>
        </authorList>
    </citation>
    <scope>NUCLEOTIDE SEQUENCE [LARGE SCALE GENOMIC DNA]</scope>
    <source>
        <strain evidence="1 2">Foug A</strain>
    </source>
</reference>
<gene>
    <name evidence="1" type="ORF">SCLCIDRAFT_1210073</name>
</gene>
<organism evidence="1 2">
    <name type="scientific">Scleroderma citrinum Foug A</name>
    <dbReference type="NCBI Taxonomy" id="1036808"/>
    <lineage>
        <taxon>Eukaryota</taxon>
        <taxon>Fungi</taxon>
        <taxon>Dikarya</taxon>
        <taxon>Basidiomycota</taxon>
        <taxon>Agaricomycotina</taxon>
        <taxon>Agaricomycetes</taxon>
        <taxon>Agaricomycetidae</taxon>
        <taxon>Boletales</taxon>
        <taxon>Sclerodermatineae</taxon>
        <taxon>Sclerodermataceae</taxon>
        <taxon>Scleroderma</taxon>
    </lineage>
</organism>
<dbReference type="HOGENOM" id="CLU_2591220_0_0_1"/>
<dbReference type="InParanoid" id="A0A0C3ASK3"/>
<name>A0A0C3ASK3_9AGAM</name>
<dbReference type="EMBL" id="KN822011">
    <property type="protein sequence ID" value="KIM67922.1"/>
    <property type="molecule type" value="Genomic_DNA"/>
</dbReference>